<dbReference type="SUPFAM" id="SSF57924">
    <property type="entry name" value="Inhibitor of apoptosis (IAP) repeat"/>
    <property type="match status" value="2"/>
</dbReference>
<dbReference type="PANTHER" id="PTHR10044">
    <property type="entry name" value="INHIBITOR OF APOPTOSIS"/>
    <property type="match status" value="1"/>
</dbReference>
<dbReference type="GO" id="GO:0005737">
    <property type="term" value="C:cytoplasm"/>
    <property type="evidence" value="ECO:0007669"/>
    <property type="project" value="TreeGrafter"/>
</dbReference>
<dbReference type="GO" id="GO:0051726">
    <property type="term" value="P:regulation of cell cycle"/>
    <property type="evidence" value="ECO:0007669"/>
    <property type="project" value="TreeGrafter"/>
</dbReference>
<accession>A0A7R9L4K6</accession>
<proteinExistence type="predicted"/>
<dbReference type="OrthoDB" id="6499534at2759"/>
<name>A0A7R9L4K6_9ACAR</name>
<dbReference type="CDD" id="cd00022">
    <property type="entry name" value="BIR"/>
    <property type="match status" value="1"/>
</dbReference>
<dbReference type="GO" id="GO:0005634">
    <property type="term" value="C:nucleus"/>
    <property type="evidence" value="ECO:0007669"/>
    <property type="project" value="TreeGrafter"/>
</dbReference>
<dbReference type="GO" id="GO:0043027">
    <property type="term" value="F:cysteine-type endopeptidase inhibitor activity involved in apoptotic process"/>
    <property type="evidence" value="ECO:0007669"/>
    <property type="project" value="TreeGrafter"/>
</dbReference>
<organism evidence="1">
    <name type="scientific">Medioppia subpectinata</name>
    <dbReference type="NCBI Taxonomy" id="1979941"/>
    <lineage>
        <taxon>Eukaryota</taxon>
        <taxon>Metazoa</taxon>
        <taxon>Ecdysozoa</taxon>
        <taxon>Arthropoda</taxon>
        <taxon>Chelicerata</taxon>
        <taxon>Arachnida</taxon>
        <taxon>Acari</taxon>
        <taxon>Acariformes</taxon>
        <taxon>Sarcoptiformes</taxon>
        <taxon>Oribatida</taxon>
        <taxon>Brachypylina</taxon>
        <taxon>Oppioidea</taxon>
        <taxon>Oppiidae</taxon>
        <taxon>Medioppia</taxon>
    </lineage>
</organism>
<sequence>MEWTCEYVSAQSLANADGKVQCAFCRGIISDWKQGDRPLGKHSLEFPLCPFIMEMDVGNVPIGLDPIKNPNNIVCGNELPIDMIVDRQNYHTYEARVASFNSHEHLFPINIKLIAEAGLFYTGPGDRVNCFNCFGGLICFEADDDPWVEHAGYYPTCEFVKQEKDAEFISKSI</sequence>
<dbReference type="PANTHER" id="PTHR10044:SF139">
    <property type="entry name" value="DEATH-ASSOCIATED INHIBITOR OF APOPTOSIS 2"/>
    <property type="match status" value="1"/>
</dbReference>
<reference evidence="1" key="1">
    <citation type="submission" date="2020-11" db="EMBL/GenBank/DDBJ databases">
        <authorList>
            <person name="Tran Van P."/>
        </authorList>
    </citation>
    <scope>NUCLEOTIDE SEQUENCE</scope>
</reference>
<evidence type="ECO:0000313" key="2">
    <source>
        <dbReference type="Proteomes" id="UP000759131"/>
    </source>
</evidence>
<dbReference type="SMART" id="SM00238">
    <property type="entry name" value="BIR"/>
    <property type="match status" value="2"/>
</dbReference>
<dbReference type="Proteomes" id="UP000759131">
    <property type="component" value="Unassembled WGS sequence"/>
</dbReference>
<dbReference type="EMBL" id="CAJPIZ010013542">
    <property type="protein sequence ID" value="CAG2114300.1"/>
    <property type="molecule type" value="Genomic_DNA"/>
</dbReference>
<dbReference type="AlphaFoldDB" id="A0A7R9L4K6"/>
<keyword evidence="2" id="KW-1185">Reference proteome</keyword>
<dbReference type="GO" id="GO:0043066">
    <property type="term" value="P:negative regulation of apoptotic process"/>
    <property type="evidence" value="ECO:0007669"/>
    <property type="project" value="TreeGrafter"/>
</dbReference>
<dbReference type="PROSITE" id="PS50143">
    <property type="entry name" value="BIR_REPEAT_2"/>
    <property type="match status" value="2"/>
</dbReference>
<dbReference type="Gene3D" id="1.10.1170.10">
    <property type="entry name" value="Inhibitor Of Apoptosis Protein (2mihbC-IAP-1), Chain A"/>
    <property type="match status" value="2"/>
</dbReference>
<dbReference type="EMBL" id="OC868117">
    <property type="protein sequence ID" value="CAD7633870.1"/>
    <property type="molecule type" value="Genomic_DNA"/>
</dbReference>
<feature type="non-terminal residue" evidence="1">
    <location>
        <position position="1"/>
    </location>
</feature>
<dbReference type="InterPro" id="IPR050784">
    <property type="entry name" value="IAP"/>
</dbReference>
<dbReference type="Pfam" id="PF00653">
    <property type="entry name" value="BIR"/>
    <property type="match status" value="2"/>
</dbReference>
<gene>
    <name evidence="1" type="ORF">OSB1V03_LOCUS14266</name>
</gene>
<dbReference type="InterPro" id="IPR001370">
    <property type="entry name" value="BIR_rpt"/>
</dbReference>
<protein>
    <submittedName>
        <fullName evidence="1">Uncharacterized protein</fullName>
    </submittedName>
</protein>
<evidence type="ECO:0000313" key="1">
    <source>
        <dbReference type="EMBL" id="CAD7633870.1"/>
    </source>
</evidence>